<dbReference type="Proteomes" id="UP000004302">
    <property type="component" value="Chromosome"/>
</dbReference>
<dbReference type="AlphaFoldDB" id="E3ZUS3"/>
<dbReference type="HOGENOM" id="CLU_3361354_0_0_9"/>
<comment type="caution">
    <text evidence="1">The sequence shown here is derived from an EMBL/GenBank/DDBJ whole genome shotgun (WGS) entry which is preliminary data.</text>
</comment>
<organism evidence="1">
    <name type="scientific">Listeria seeligeri FSL N1-067</name>
    <dbReference type="NCBI Taxonomy" id="702453"/>
    <lineage>
        <taxon>Bacteria</taxon>
        <taxon>Bacillati</taxon>
        <taxon>Bacillota</taxon>
        <taxon>Bacilli</taxon>
        <taxon>Bacillales</taxon>
        <taxon>Listeriaceae</taxon>
        <taxon>Listeria</taxon>
    </lineage>
</organism>
<proteinExistence type="predicted"/>
<protein>
    <submittedName>
        <fullName evidence="1">Uncharacterized protein</fullName>
    </submittedName>
</protein>
<dbReference type="EMBL" id="ADXJ01001434">
    <property type="protein sequence ID" value="EFR98624.1"/>
    <property type="molecule type" value="Genomic_DNA"/>
</dbReference>
<name>E3ZUS3_LISSE</name>
<gene>
    <name evidence="1" type="ORF">NT03LS_3527</name>
</gene>
<accession>E3ZUS3</accession>
<sequence length="35" mass="3970">KQTSNLIASEVNLTQGILFTVLNKYSNSIYILKRV</sequence>
<evidence type="ECO:0000313" key="1">
    <source>
        <dbReference type="EMBL" id="EFR98624.1"/>
    </source>
</evidence>
<reference evidence="1" key="1">
    <citation type="journal article" date="2010" name="Microbiol. Resour. Announc.">
        <title>Comparative genomics of the bacterial genus Listeria: Genome evolution is characterized by limited gene acquisition and limited gene loss.</title>
        <authorList>
            <person name="den Bakker H.C."/>
            <person name="Cummings C.A."/>
            <person name="Ferreira V."/>
            <person name="Vatta P."/>
            <person name="Orsi R.H."/>
            <person name="Degoricija L."/>
            <person name="Barker M."/>
            <person name="Petrauskene O."/>
            <person name="Furtado M.R."/>
            <person name="Wiedmann M."/>
        </authorList>
    </citation>
    <scope>NUCLEOTIDE SEQUENCE [LARGE SCALE GENOMIC DNA]</scope>
    <source>
        <strain evidence="1">FSL N1-067</strain>
    </source>
</reference>
<feature type="non-terminal residue" evidence="1">
    <location>
        <position position="1"/>
    </location>
</feature>